<evidence type="ECO:0008006" key="4">
    <source>
        <dbReference type="Google" id="ProtNLM"/>
    </source>
</evidence>
<reference evidence="2 3" key="1">
    <citation type="journal article" date="2021" name="J. Biosci. Bioeng.">
        <title>Identification and characterization of a chc gene cluster responsible for the aromatization pathway of cyclohexanecarboxylate degradation in Sinomonas cyclohexanicum ATCC 51369.</title>
        <authorList>
            <person name="Yamamoto T."/>
            <person name="Hasegawa Y."/>
            <person name="Lau P.C.K."/>
            <person name="Iwaki H."/>
        </authorList>
    </citation>
    <scope>NUCLEOTIDE SEQUENCE [LARGE SCALE GENOMIC DNA]</scope>
    <source>
        <strain evidence="2 3">ATCC 51369</strain>
    </source>
</reference>
<accession>A0ABM7PVY6</accession>
<feature type="region of interest" description="Disordered" evidence="1">
    <location>
        <begin position="32"/>
        <end position="51"/>
    </location>
</feature>
<dbReference type="RefSeq" id="WP_229229271.1">
    <property type="nucleotide sequence ID" value="NZ_AP024525.1"/>
</dbReference>
<gene>
    <name evidence="2" type="ORF">SCMU_22860</name>
</gene>
<name>A0ABM7PVY6_SINCY</name>
<evidence type="ECO:0000256" key="1">
    <source>
        <dbReference type="SAM" id="MobiDB-lite"/>
    </source>
</evidence>
<evidence type="ECO:0000313" key="2">
    <source>
        <dbReference type="EMBL" id="BCT76444.1"/>
    </source>
</evidence>
<feature type="region of interest" description="Disordered" evidence="1">
    <location>
        <begin position="1"/>
        <end position="26"/>
    </location>
</feature>
<dbReference type="InterPro" id="IPR025855">
    <property type="entry name" value="Replic_Relax"/>
</dbReference>
<dbReference type="EMBL" id="AP024525">
    <property type="protein sequence ID" value="BCT76444.1"/>
    <property type="molecule type" value="Genomic_DNA"/>
</dbReference>
<sequence length="324" mass="35922">MSPDRTLPTGYPIASNRNQASAQVRAASGDIVAPNTGTAPHSGPHGGTRISRRRLHDIAAQLGTRDMAILTTVDRYRFLTAQHIQAFQFPTHRSADSAARTCRRVLARLRGLRILGVLDRRIGGIRSGSEGMVYYIDAAGDRILRQEQPRRARRRPEEPSARFLDHTLAIADVATAVLGEARKRGAEVVRLAPEQEATRRYTDLLGTPRALRPDLYVELAEHPDDPDVDAYFVEVDLGQESLPTLIGKCAAYEAYRATRTEQHMYGSFPGIVWAMDARRPQTAQRRQDSLQNALTQNLQVPSSAYLVLPLDAVPARLMEGFGHE</sequence>
<evidence type="ECO:0000313" key="3">
    <source>
        <dbReference type="Proteomes" id="UP001319861"/>
    </source>
</evidence>
<dbReference type="Pfam" id="PF13814">
    <property type="entry name" value="Replic_Relax"/>
    <property type="match status" value="1"/>
</dbReference>
<proteinExistence type="predicted"/>
<organism evidence="2 3">
    <name type="scientific">Sinomonas cyclohexanicum</name>
    <name type="common">Corynebacterium cyclohexanicum</name>
    <dbReference type="NCBI Taxonomy" id="322009"/>
    <lineage>
        <taxon>Bacteria</taxon>
        <taxon>Bacillati</taxon>
        <taxon>Actinomycetota</taxon>
        <taxon>Actinomycetes</taxon>
        <taxon>Micrococcales</taxon>
        <taxon>Micrococcaceae</taxon>
        <taxon>Sinomonas</taxon>
    </lineage>
</organism>
<keyword evidence="3" id="KW-1185">Reference proteome</keyword>
<protein>
    <recommendedName>
        <fullName evidence="4">Replication-relaxation</fullName>
    </recommendedName>
</protein>
<dbReference type="Proteomes" id="UP001319861">
    <property type="component" value="Chromosome"/>
</dbReference>